<protein>
    <recommendedName>
        <fullName evidence="5">Multiple inositol polyphosphate phosphatase 1</fullName>
        <ecNumber evidence="4">3.1.3.62</ecNumber>
        <ecNumber evidence="3">3.1.3.80</ecNumber>
    </recommendedName>
    <alternativeName>
        <fullName evidence="11">2,3-bisphosphoglycerate 3-phosphatase</fullName>
    </alternativeName>
</protein>
<feature type="disulfide bond" evidence="16">
    <location>
        <begin position="61"/>
        <end position="391"/>
    </location>
</feature>
<evidence type="ECO:0000256" key="8">
    <source>
        <dbReference type="ARBA" id="ARBA00022801"/>
    </source>
</evidence>
<comment type="subcellular location">
    <subcellularLocation>
        <location evidence="1">Cell membrane</location>
    </subcellularLocation>
</comment>
<dbReference type="STRING" id="195883.A0A482WTF9"/>
<dbReference type="EMBL" id="QKKF02026142">
    <property type="protein sequence ID" value="RZF36576.1"/>
    <property type="molecule type" value="Genomic_DNA"/>
</dbReference>
<evidence type="ECO:0000256" key="10">
    <source>
        <dbReference type="ARBA" id="ARBA00023180"/>
    </source>
</evidence>
<dbReference type="InterPro" id="IPR016274">
    <property type="entry name" value="Histidine_acid_Pase_euk"/>
</dbReference>
<dbReference type="PANTHER" id="PTHR20963:SF51">
    <property type="entry name" value="MULTIPLE INOSITOL POLYPHOSPHATE PHOSPHATASE 1"/>
    <property type="match status" value="1"/>
</dbReference>
<evidence type="ECO:0000256" key="3">
    <source>
        <dbReference type="ARBA" id="ARBA00012976"/>
    </source>
</evidence>
<evidence type="ECO:0000256" key="2">
    <source>
        <dbReference type="ARBA" id="ARBA00008422"/>
    </source>
</evidence>
<dbReference type="AlphaFoldDB" id="A0A482WTF9"/>
<evidence type="ECO:0000256" key="17">
    <source>
        <dbReference type="SAM" id="Phobius"/>
    </source>
</evidence>
<dbReference type="Pfam" id="PF00328">
    <property type="entry name" value="His_Phos_2"/>
    <property type="match status" value="1"/>
</dbReference>
<dbReference type="GO" id="GO:0052745">
    <property type="term" value="F:inositol phosphate phosphatase activity"/>
    <property type="evidence" value="ECO:0007669"/>
    <property type="project" value="TreeGrafter"/>
</dbReference>
<keyword evidence="17" id="KW-1133">Transmembrane helix</keyword>
<dbReference type="InterPro" id="IPR000560">
    <property type="entry name" value="His_Pase_clade-2"/>
</dbReference>
<dbReference type="SMR" id="A0A482WTF9"/>
<keyword evidence="17" id="KW-0812">Transmembrane</keyword>
<dbReference type="GO" id="GO:0034417">
    <property type="term" value="F:bisphosphoglycerate 3-phosphatase activity"/>
    <property type="evidence" value="ECO:0007669"/>
    <property type="project" value="UniProtKB-EC"/>
</dbReference>
<dbReference type="GO" id="GO:0005886">
    <property type="term" value="C:plasma membrane"/>
    <property type="evidence" value="ECO:0007669"/>
    <property type="project" value="UniProtKB-SubCell"/>
</dbReference>
<comment type="catalytic activity">
    <reaction evidence="13">
        <text>1D-myo-inositol 1,2,4,5,6-pentakisphosphate + H2O = 1D-myo-inositol 1,2,5,6-tetrakisphosphate + phosphate</text>
        <dbReference type="Rhea" id="RHEA:77115"/>
        <dbReference type="ChEBI" id="CHEBI:15377"/>
        <dbReference type="ChEBI" id="CHEBI:43474"/>
        <dbReference type="ChEBI" id="CHEBI:57798"/>
        <dbReference type="ChEBI" id="CHEBI:195535"/>
        <dbReference type="EC" id="3.1.3.62"/>
    </reaction>
    <physiologicalReaction direction="left-to-right" evidence="13">
        <dbReference type="Rhea" id="RHEA:77116"/>
    </physiologicalReaction>
</comment>
<accession>A0A482WTF9</accession>
<keyword evidence="8" id="KW-0378">Hydrolase</keyword>
<dbReference type="InterPro" id="IPR029033">
    <property type="entry name" value="His_PPase_superfam"/>
</dbReference>
<evidence type="ECO:0000256" key="4">
    <source>
        <dbReference type="ARBA" id="ARBA00013040"/>
    </source>
</evidence>
<dbReference type="GO" id="GO:0003993">
    <property type="term" value="F:acid phosphatase activity"/>
    <property type="evidence" value="ECO:0007669"/>
    <property type="project" value="TreeGrafter"/>
</dbReference>
<evidence type="ECO:0000313" key="19">
    <source>
        <dbReference type="Proteomes" id="UP000291343"/>
    </source>
</evidence>
<dbReference type="SUPFAM" id="SSF53254">
    <property type="entry name" value="Phosphoglycerate mutase-like"/>
    <property type="match status" value="1"/>
</dbReference>
<reference evidence="18 19" key="1">
    <citation type="journal article" date="2017" name="Gigascience">
        <title>Genome sequence of the small brown planthopper, Laodelphax striatellus.</title>
        <authorList>
            <person name="Zhu J."/>
            <person name="Jiang F."/>
            <person name="Wang X."/>
            <person name="Yang P."/>
            <person name="Bao Y."/>
            <person name="Zhao W."/>
            <person name="Wang W."/>
            <person name="Lu H."/>
            <person name="Wang Q."/>
            <person name="Cui N."/>
            <person name="Li J."/>
            <person name="Chen X."/>
            <person name="Luo L."/>
            <person name="Yu J."/>
            <person name="Kang L."/>
            <person name="Cui F."/>
        </authorList>
    </citation>
    <scope>NUCLEOTIDE SEQUENCE [LARGE SCALE GENOMIC DNA]</scope>
    <source>
        <strain evidence="18">Lst14</strain>
    </source>
</reference>
<dbReference type="FunFam" id="3.40.50.1240:FF:000014">
    <property type="entry name" value="Multiple inositol polyphosphate phosphatase 1"/>
    <property type="match status" value="1"/>
</dbReference>
<feature type="disulfide bond" evidence="16">
    <location>
        <begin position="265"/>
        <end position="280"/>
    </location>
</feature>
<dbReference type="OrthoDB" id="6509975at2759"/>
<keyword evidence="9 17" id="KW-0472">Membrane</keyword>
<comment type="catalytic activity">
    <reaction evidence="12">
        <text>1D-myo-inositol 1,2,5,6-tetrakisphosphate + H2O = 1D-myo-inositol 1,2,6-trisphosphate + phosphate</text>
        <dbReference type="Rhea" id="RHEA:77119"/>
        <dbReference type="ChEBI" id="CHEBI:15377"/>
        <dbReference type="ChEBI" id="CHEBI:43474"/>
        <dbReference type="ChEBI" id="CHEBI:195535"/>
        <dbReference type="ChEBI" id="CHEBI:195537"/>
        <dbReference type="EC" id="3.1.3.62"/>
    </reaction>
    <physiologicalReaction direction="left-to-right" evidence="12">
        <dbReference type="Rhea" id="RHEA:77120"/>
    </physiologicalReaction>
</comment>
<evidence type="ECO:0000313" key="18">
    <source>
        <dbReference type="EMBL" id="RZF36576.1"/>
    </source>
</evidence>
<name>A0A482WTF9_LAOST</name>
<keyword evidence="19" id="KW-1185">Reference proteome</keyword>
<proteinExistence type="inferred from homology"/>
<comment type="catalytic activity">
    <reaction evidence="14">
        <text>1D-myo-inositol hexakisphosphate + H2O = 1D-myo-inositol 1,2,4,5,6-pentakisphosphate + phosphate</text>
        <dbReference type="Rhea" id="RHEA:16989"/>
        <dbReference type="ChEBI" id="CHEBI:15377"/>
        <dbReference type="ChEBI" id="CHEBI:43474"/>
        <dbReference type="ChEBI" id="CHEBI:57798"/>
        <dbReference type="ChEBI" id="CHEBI:58130"/>
        <dbReference type="EC" id="3.1.3.62"/>
    </reaction>
    <physiologicalReaction direction="left-to-right" evidence="14">
        <dbReference type="Rhea" id="RHEA:16990"/>
    </physiologicalReaction>
</comment>
<dbReference type="CDD" id="cd07061">
    <property type="entry name" value="HP_HAP_like"/>
    <property type="match status" value="1"/>
</dbReference>
<keyword evidence="16" id="KW-1015">Disulfide bond</keyword>
<keyword evidence="7" id="KW-0732">Signal</keyword>
<dbReference type="EC" id="3.1.3.62" evidence="4"/>
<keyword evidence="6" id="KW-1003">Cell membrane</keyword>
<evidence type="ECO:0000256" key="13">
    <source>
        <dbReference type="ARBA" id="ARBA00043671"/>
    </source>
</evidence>
<evidence type="ECO:0000256" key="9">
    <source>
        <dbReference type="ARBA" id="ARBA00023136"/>
    </source>
</evidence>
<dbReference type="Proteomes" id="UP000291343">
    <property type="component" value="Unassembled WGS sequence"/>
</dbReference>
<sequence>MDKPVKTFSAILIACIALFFMAWFRKTCHDFSPSIFYHLGTRTPYRFVQNLDVSEIHYPGCEPIKMWAMVRHGSRKPNVKHVEGYKERLEALREKILVGISQKKCELCGDLKNDFENWQLMEVDRLSSMDLVHEGEDEMLLLGERMQMRFPSILPEKYSRDVYKFRYTATQRTQASAEQFSIGLFGRRESHRVVYPNPLHVDPLLRFYKLCGKWDADVRKSGSSKVEINKFSNSEVMNKVMNKIKKRLNLDSVTFDDLSTMYQVCGFDAAFNHTHTSPWCRVFDDEDIEVMEYYEDLKYYWRDGHGFALNHEQACTAYQDMVAHFTSDEPTKSVFYFSHSGTILKMLSYLNLYKDEMPLLSENFEQQTNRLWRVSKIDAFGTNIAFVLFRCGSELKVLTLHQERPVRIPNCSSEDELCPLDFFSEKVKDCNFESLCSIS</sequence>
<dbReference type="InParanoid" id="A0A482WTF9"/>
<comment type="caution">
    <text evidence="18">The sequence shown here is derived from an EMBL/GenBank/DDBJ whole genome shotgun (WGS) entry which is preliminary data.</text>
</comment>
<evidence type="ECO:0000256" key="6">
    <source>
        <dbReference type="ARBA" id="ARBA00022475"/>
    </source>
</evidence>
<dbReference type="EC" id="3.1.3.80" evidence="3"/>
<comment type="catalytic activity">
    <reaction evidence="15">
        <text>(2R)-2,3-bisphosphoglycerate + H2O = (2R)-2-phosphoglycerate + phosphate</text>
        <dbReference type="Rhea" id="RHEA:27381"/>
        <dbReference type="ChEBI" id="CHEBI:15377"/>
        <dbReference type="ChEBI" id="CHEBI:43474"/>
        <dbReference type="ChEBI" id="CHEBI:58248"/>
        <dbReference type="ChEBI" id="CHEBI:58289"/>
        <dbReference type="EC" id="3.1.3.80"/>
    </reaction>
    <physiologicalReaction direction="left-to-right" evidence="15">
        <dbReference type="Rhea" id="RHEA:27382"/>
    </physiologicalReaction>
</comment>
<evidence type="ECO:0000256" key="14">
    <source>
        <dbReference type="ARBA" id="ARBA00043691"/>
    </source>
</evidence>
<evidence type="ECO:0000256" key="5">
    <source>
        <dbReference type="ARBA" id="ARBA00018097"/>
    </source>
</evidence>
<evidence type="ECO:0000256" key="1">
    <source>
        <dbReference type="ARBA" id="ARBA00004236"/>
    </source>
</evidence>
<feature type="transmembrane region" description="Helical" evidence="17">
    <location>
        <begin position="7"/>
        <end position="24"/>
    </location>
</feature>
<evidence type="ECO:0000256" key="12">
    <source>
        <dbReference type="ARBA" id="ARBA00043668"/>
    </source>
</evidence>
<feature type="disulfide bond" evidence="16">
    <location>
        <begin position="411"/>
        <end position="418"/>
    </location>
</feature>
<evidence type="ECO:0000256" key="7">
    <source>
        <dbReference type="ARBA" id="ARBA00022729"/>
    </source>
</evidence>
<evidence type="ECO:0000256" key="11">
    <source>
        <dbReference type="ARBA" id="ARBA00031642"/>
    </source>
</evidence>
<gene>
    <name evidence="18" type="ORF">LSTR_LSTR010687</name>
</gene>
<keyword evidence="10" id="KW-0325">Glycoprotein</keyword>
<evidence type="ECO:0000256" key="15">
    <source>
        <dbReference type="ARBA" id="ARBA00043832"/>
    </source>
</evidence>
<dbReference type="Gene3D" id="3.40.50.1240">
    <property type="entry name" value="Phosphoglycerate mutase-like"/>
    <property type="match status" value="1"/>
</dbReference>
<dbReference type="PANTHER" id="PTHR20963">
    <property type="entry name" value="MULTIPLE INOSITOL POLYPHOSPHATE PHOSPHATASE-RELATED"/>
    <property type="match status" value="1"/>
</dbReference>
<evidence type="ECO:0000256" key="16">
    <source>
        <dbReference type="PIRSR" id="PIRSR000894-2"/>
    </source>
</evidence>
<dbReference type="PIRSF" id="PIRSF000894">
    <property type="entry name" value="Acid_phosphatase"/>
    <property type="match status" value="1"/>
</dbReference>
<comment type="similarity">
    <text evidence="2">Belongs to the histidine acid phosphatase family. MINPP1 subfamily.</text>
</comment>
<organism evidence="18 19">
    <name type="scientific">Laodelphax striatellus</name>
    <name type="common">Small brown planthopper</name>
    <name type="synonym">Delphax striatella</name>
    <dbReference type="NCBI Taxonomy" id="195883"/>
    <lineage>
        <taxon>Eukaryota</taxon>
        <taxon>Metazoa</taxon>
        <taxon>Ecdysozoa</taxon>
        <taxon>Arthropoda</taxon>
        <taxon>Hexapoda</taxon>
        <taxon>Insecta</taxon>
        <taxon>Pterygota</taxon>
        <taxon>Neoptera</taxon>
        <taxon>Paraneoptera</taxon>
        <taxon>Hemiptera</taxon>
        <taxon>Auchenorrhyncha</taxon>
        <taxon>Fulgoroidea</taxon>
        <taxon>Delphacidae</taxon>
        <taxon>Criomorphinae</taxon>
        <taxon>Laodelphax</taxon>
    </lineage>
</organism>
<dbReference type="FunCoup" id="A0A482WTF9">
    <property type="interactions" value="433"/>
</dbReference>